<dbReference type="Proteomes" id="UP000177215">
    <property type="component" value="Unassembled WGS sequence"/>
</dbReference>
<dbReference type="EMBL" id="MFMC01000037">
    <property type="protein sequence ID" value="OGG76813.1"/>
    <property type="molecule type" value="Genomic_DNA"/>
</dbReference>
<dbReference type="InterPro" id="IPR035093">
    <property type="entry name" value="RelE/ParE_toxin_dom_sf"/>
</dbReference>
<evidence type="ECO:0008006" key="5">
    <source>
        <dbReference type="Google" id="ProtNLM"/>
    </source>
</evidence>
<reference evidence="3 4" key="1">
    <citation type="journal article" date="2016" name="Nat. Commun.">
        <title>Thousands of microbial genomes shed light on interconnected biogeochemical processes in an aquifer system.</title>
        <authorList>
            <person name="Anantharaman K."/>
            <person name="Brown C.T."/>
            <person name="Hug L.A."/>
            <person name="Sharon I."/>
            <person name="Castelle C.J."/>
            <person name="Probst A.J."/>
            <person name="Thomas B.C."/>
            <person name="Singh A."/>
            <person name="Wilkins M.J."/>
            <person name="Karaoz U."/>
            <person name="Brodie E.L."/>
            <person name="Williams K.H."/>
            <person name="Hubbard S.S."/>
            <person name="Banfield J.F."/>
        </authorList>
    </citation>
    <scope>NUCLEOTIDE SEQUENCE [LARGE SCALE GENOMIC DNA]</scope>
</reference>
<evidence type="ECO:0000256" key="2">
    <source>
        <dbReference type="ARBA" id="ARBA00022649"/>
    </source>
</evidence>
<organism evidence="3 4">
    <name type="scientific">Candidatus Kaiserbacteria bacterium RIFCSPLOWO2_01_FULL_54_24</name>
    <dbReference type="NCBI Taxonomy" id="1798515"/>
    <lineage>
        <taxon>Bacteria</taxon>
        <taxon>Candidatus Kaiseribacteriota</taxon>
    </lineage>
</organism>
<comment type="caution">
    <text evidence="3">The sequence shown here is derived from an EMBL/GenBank/DDBJ whole genome shotgun (WGS) entry which is preliminary data.</text>
</comment>
<dbReference type="InterPro" id="IPR051803">
    <property type="entry name" value="TA_system_RelE-like_toxin"/>
</dbReference>
<evidence type="ECO:0000313" key="4">
    <source>
        <dbReference type="Proteomes" id="UP000177215"/>
    </source>
</evidence>
<accession>A0A1F6ET74</accession>
<gene>
    <name evidence="3" type="ORF">A3B35_00410</name>
</gene>
<dbReference type="Pfam" id="PF05016">
    <property type="entry name" value="ParE_toxin"/>
    <property type="match status" value="1"/>
</dbReference>
<name>A0A1F6ET74_9BACT</name>
<protein>
    <recommendedName>
        <fullName evidence="5">Plasmid stabilization protein</fullName>
    </recommendedName>
</protein>
<dbReference type="InterPro" id="IPR007712">
    <property type="entry name" value="RelE/ParE_toxin"/>
</dbReference>
<dbReference type="Gene3D" id="3.30.2310.20">
    <property type="entry name" value="RelE-like"/>
    <property type="match status" value="1"/>
</dbReference>
<sequence length="99" mass="11433">MKLRLTPQATQDLHDIRAYLVPRSSSGAEHVRLAIESTIDLLALFPGIARNTDIEDVRVILVTSYPYLVYHRLTKREVVVIHIRHSSRHAPTPNELRKW</sequence>
<evidence type="ECO:0000313" key="3">
    <source>
        <dbReference type="EMBL" id="OGG76813.1"/>
    </source>
</evidence>
<keyword evidence="2" id="KW-1277">Toxin-antitoxin system</keyword>
<evidence type="ECO:0000256" key="1">
    <source>
        <dbReference type="ARBA" id="ARBA00006226"/>
    </source>
</evidence>
<proteinExistence type="inferred from homology"/>
<comment type="similarity">
    <text evidence="1">Belongs to the RelE toxin family.</text>
</comment>
<dbReference type="PANTHER" id="PTHR33755">
    <property type="entry name" value="TOXIN PARE1-RELATED"/>
    <property type="match status" value="1"/>
</dbReference>
<dbReference type="AlphaFoldDB" id="A0A1F6ET74"/>